<gene>
    <name evidence="1" type="ORF">FZEAL_7176</name>
</gene>
<comment type="caution">
    <text evidence="1">The sequence shown here is derived from an EMBL/GenBank/DDBJ whole genome shotgun (WGS) entry which is preliminary data.</text>
</comment>
<protein>
    <submittedName>
        <fullName evidence="1">Uncharacterized protein</fullName>
    </submittedName>
</protein>
<organism evidence="1 2">
    <name type="scientific">Fusarium zealandicum</name>
    <dbReference type="NCBI Taxonomy" id="1053134"/>
    <lineage>
        <taxon>Eukaryota</taxon>
        <taxon>Fungi</taxon>
        <taxon>Dikarya</taxon>
        <taxon>Ascomycota</taxon>
        <taxon>Pezizomycotina</taxon>
        <taxon>Sordariomycetes</taxon>
        <taxon>Hypocreomycetidae</taxon>
        <taxon>Hypocreales</taxon>
        <taxon>Nectriaceae</taxon>
        <taxon>Fusarium</taxon>
        <taxon>Fusarium staphyleae species complex</taxon>
    </lineage>
</organism>
<name>A0A8H4UGB4_9HYPO</name>
<dbReference type="Proteomes" id="UP000635477">
    <property type="component" value="Unassembled WGS sequence"/>
</dbReference>
<dbReference type="AlphaFoldDB" id="A0A8H4UGB4"/>
<evidence type="ECO:0000313" key="2">
    <source>
        <dbReference type="Proteomes" id="UP000635477"/>
    </source>
</evidence>
<keyword evidence="2" id="KW-1185">Reference proteome</keyword>
<evidence type="ECO:0000313" key="1">
    <source>
        <dbReference type="EMBL" id="KAF4976120.1"/>
    </source>
</evidence>
<accession>A0A8H4UGB4</accession>
<dbReference type="EMBL" id="JABEYC010000567">
    <property type="protein sequence ID" value="KAF4976120.1"/>
    <property type="molecule type" value="Genomic_DNA"/>
</dbReference>
<reference evidence="1" key="2">
    <citation type="submission" date="2020-05" db="EMBL/GenBank/DDBJ databases">
        <authorList>
            <person name="Kim H.-S."/>
            <person name="Proctor R.H."/>
            <person name="Brown D.W."/>
        </authorList>
    </citation>
    <scope>NUCLEOTIDE SEQUENCE</scope>
    <source>
        <strain evidence="1">NRRL 22465</strain>
    </source>
</reference>
<sequence length="272" mass="30341">MPSLYSAWIPDFLPSPAFTPTDTALVEEAIATIEHDLGRSTGLTEREFHLLTFYINNSYNQQANLTSFATSIIHGRAQEAFSQADKDLIHCAAQQLYDHLSAQGKTCDDAAADEKRVIWADDRLNHGETDTQFSLKTTNRGPAESVLSRSSSMLAALESLTVIPNLRERNLSDLNSSEAARVTSSMRAHADRFSQGGAWTVASERGLQDPRFPVLPMYAECRLEDLPDAAADIDAEIEARLWHQAEASEFMVRNSGLLWRLKMKRNVLRLDD</sequence>
<reference evidence="1" key="1">
    <citation type="journal article" date="2020" name="BMC Genomics">
        <title>Correction to: Identification and distribution of gene clusters required for synthesis of sphingolipid metabolism inhibitors in diverse species of the filamentous fungus Fusarium.</title>
        <authorList>
            <person name="Kim H.S."/>
            <person name="Lohmar J.M."/>
            <person name="Busman M."/>
            <person name="Brown D.W."/>
            <person name="Naumann T.A."/>
            <person name="Divon H.H."/>
            <person name="Lysoe E."/>
            <person name="Uhlig S."/>
            <person name="Proctor R.H."/>
        </authorList>
    </citation>
    <scope>NUCLEOTIDE SEQUENCE</scope>
    <source>
        <strain evidence="1">NRRL 22465</strain>
    </source>
</reference>
<proteinExistence type="predicted"/>
<dbReference type="OrthoDB" id="5073040at2759"/>